<sequence length="68" mass="7358">MLLDERTGRYYQLNPSAHLIVAGLMEGATPAEVAARLTAAYPDAAAHADTDTRQLIAHLTRAGLLEQR</sequence>
<protein>
    <recommendedName>
        <fullName evidence="3">Lasso peptide biosynthesis PqqD family chaperone</fullName>
    </recommendedName>
</protein>
<evidence type="ECO:0000313" key="2">
    <source>
        <dbReference type="Proteomes" id="UP001501442"/>
    </source>
</evidence>
<comment type="caution">
    <text evidence="1">The sequence shown here is derived from an EMBL/GenBank/DDBJ whole genome shotgun (WGS) entry which is preliminary data.</text>
</comment>
<dbReference type="Pfam" id="PF05402">
    <property type="entry name" value="PqqD"/>
    <property type="match status" value="1"/>
</dbReference>
<proteinExistence type="predicted"/>
<dbReference type="Gene3D" id="1.10.10.1150">
    <property type="entry name" value="Coenzyme PQQ synthesis protein D (PqqD)"/>
    <property type="match status" value="1"/>
</dbReference>
<dbReference type="InterPro" id="IPR041881">
    <property type="entry name" value="PqqD_sf"/>
</dbReference>
<dbReference type="NCBIfam" id="NF033530">
    <property type="entry name" value="lasso_PqqD_Strm"/>
    <property type="match status" value="1"/>
</dbReference>
<dbReference type="EMBL" id="BAABHK010000033">
    <property type="protein sequence ID" value="GAA4640528.1"/>
    <property type="molecule type" value="Genomic_DNA"/>
</dbReference>
<accession>A0ABP8UVG5</accession>
<keyword evidence="2" id="KW-1185">Reference proteome</keyword>
<name>A0ABP8UVG5_9ACTN</name>
<gene>
    <name evidence="1" type="ORF">GCM10023196_106410</name>
</gene>
<evidence type="ECO:0000313" key="1">
    <source>
        <dbReference type="EMBL" id="GAA4640528.1"/>
    </source>
</evidence>
<evidence type="ECO:0008006" key="3">
    <source>
        <dbReference type="Google" id="ProtNLM"/>
    </source>
</evidence>
<dbReference type="Proteomes" id="UP001501442">
    <property type="component" value="Unassembled WGS sequence"/>
</dbReference>
<reference evidence="2" key="1">
    <citation type="journal article" date="2019" name="Int. J. Syst. Evol. Microbiol.">
        <title>The Global Catalogue of Microorganisms (GCM) 10K type strain sequencing project: providing services to taxonomists for standard genome sequencing and annotation.</title>
        <authorList>
            <consortium name="The Broad Institute Genomics Platform"/>
            <consortium name="The Broad Institute Genome Sequencing Center for Infectious Disease"/>
            <person name="Wu L."/>
            <person name="Ma J."/>
        </authorList>
    </citation>
    <scope>NUCLEOTIDE SEQUENCE [LARGE SCALE GENOMIC DNA]</scope>
    <source>
        <strain evidence="2">JCM 17939</strain>
    </source>
</reference>
<organism evidence="1 2">
    <name type="scientific">Actinoallomurus vinaceus</name>
    <dbReference type="NCBI Taxonomy" id="1080074"/>
    <lineage>
        <taxon>Bacteria</taxon>
        <taxon>Bacillati</taxon>
        <taxon>Actinomycetota</taxon>
        <taxon>Actinomycetes</taxon>
        <taxon>Streptosporangiales</taxon>
        <taxon>Thermomonosporaceae</taxon>
        <taxon>Actinoallomurus</taxon>
    </lineage>
</organism>
<dbReference type="InterPro" id="IPR008792">
    <property type="entry name" value="PQQD"/>
</dbReference>